<feature type="non-terminal residue" evidence="1">
    <location>
        <position position="1"/>
    </location>
</feature>
<dbReference type="EMBL" id="JAHRIO010000717">
    <property type="protein sequence ID" value="MEQ2158371.1"/>
    <property type="molecule type" value="Genomic_DNA"/>
</dbReference>
<evidence type="ECO:0000313" key="2">
    <source>
        <dbReference type="Proteomes" id="UP001476798"/>
    </source>
</evidence>
<comment type="caution">
    <text evidence="1">The sequence shown here is derived from an EMBL/GenBank/DDBJ whole genome shotgun (WGS) entry which is preliminary data.</text>
</comment>
<keyword evidence="2" id="KW-1185">Reference proteome</keyword>
<protein>
    <submittedName>
        <fullName evidence="1">Uncharacterized protein</fullName>
    </submittedName>
</protein>
<gene>
    <name evidence="1" type="ORF">GOODEAATRI_011620</name>
</gene>
<accession>A0ABV0MGZ1</accession>
<evidence type="ECO:0000313" key="1">
    <source>
        <dbReference type="EMBL" id="MEQ2158371.1"/>
    </source>
</evidence>
<dbReference type="Pfam" id="PF13516">
    <property type="entry name" value="LRR_6"/>
    <property type="match status" value="1"/>
</dbReference>
<dbReference type="SUPFAM" id="SSF52047">
    <property type="entry name" value="RNI-like"/>
    <property type="match status" value="1"/>
</dbReference>
<dbReference type="Proteomes" id="UP001476798">
    <property type="component" value="Unassembled WGS sequence"/>
</dbReference>
<sequence>LSFCKVTEDGCSSLRPALTSKNCSLRMLDLSFNHLTDKGIKMLKEKQMDSSCSLENLNVDHTEECWVNLKLLRNCKCVAINLLCNIQHNRLKIYRLQQLFLIVDFSPLYCC</sequence>
<proteinExistence type="predicted"/>
<dbReference type="Gene3D" id="3.80.10.10">
    <property type="entry name" value="Ribonuclease Inhibitor"/>
    <property type="match status" value="1"/>
</dbReference>
<dbReference type="InterPro" id="IPR001611">
    <property type="entry name" value="Leu-rich_rpt"/>
</dbReference>
<reference evidence="1 2" key="1">
    <citation type="submission" date="2021-06" db="EMBL/GenBank/DDBJ databases">
        <authorList>
            <person name="Palmer J.M."/>
        </authorList>
    </citation>
    <scope>NUCLEOTIDE SEQUENCE [LARGE SCALE GENOMIC DNA]</scope>
    <source>
        <strain evidence="1 2">GA_2019</strain>
        <tissue evidence="1">Muscle</tissue>
    </source>
</reference>
<name>A0ABV0MGZ1_9TELE</name>
<organism evidence="1 2">
    <name type="scientific">Goodea atripinnis</name>
    <dbReference type="NCBI Taxonomy" id="208336"/>
    <lineage>
        <taxon>Eukaryota</taxon>
        <taxon>Metazoa</taxon>
        <taxon>Chordata</taxon>
        <taxon>Craniata</taxon>
        <taxon>Vertebrata</taxon>
        <taxon>Euteleostomi</taxon>
        <taxon>Actinopterygii</taxon>
        <taxon>Neopterygii</taxon>
        <taxon>Teleostei</taxon>
        <taxon>Neoteleostei</taxon>
        <taxon>Acanthomorphata</taxon>
        <taxon>Ovalentaria</taxon>
        <taxon>Atherinomorphae</taxon>
        <taxon>Cyprinodontiformes</taxon>
        <taxon>Goodeidae</taxon>
        <taxon>Goodea</taxon>
    </lineage>
</organism>
<dbReference type="InterPro" id="IPR032675">
    <property type="entry name" value="LRR_dom_sf"/>
</dbReference>